<dbReference type="PANTHER" id="PTHR47074">
    <property type="entry name" value="BNAC02G40300D PROTEIN"/>
    <property type="match status" value="1"/>
</dbReference>
<feature type="domain" description="RNase H type-1" evidence="1">
    <location>
        <begin position="110"/>
        <end position="173"/>
    </location>
</feature>
<dbReference type="AlphaFoldDB" id="A0A5J9UJV6"/>
<gene>
    <name evidence="2" type="ORF">EJB05_25849</name>
</gene>
<organism evidence="2 3">
    <name type="scientific">Eragrostis curvula</name>
    <name type="common">weeping love grass</name>
    <dbReference type="NCBI Taxonomy" id="38414"/>
    <lineage>
        <taxon>Eukaryota</taxon>
        <taxon>Viridiplantae</taxon>
        <taxon>Streptophyta</taxon>
        <taxon>Embryophyta</taxon>
        <taxon>Tracheophyta</taxon>
        <taxon>Spermatophyta</taxon>
        <taxon>Magnoliopsida</taxon>
        <taxon>Liliopsida</taxon>
        <taxon>Poales</taxon>
        <taxon>Poaceae</taxon>
        <taxon>PACMAD clade</taxon>
        <taxon>Chloridoideae</taxon>
        <taxon>Eragrostideae</taxon>
        <taxon>Eragrostidinae</taxon>
        <taxon>Eragrostis</taxon>
    </lineage>
</organism>
<dbReference type="OrthoDB" id="696432at2759"/>
<dbReference type="InterPro" id="IPR044730">
    <property type="entry name" value="RNase_H-like_dom_plant"/>
</dbReference>
<feature type="non-terminal residue" evidence="2">
    <location>
        <position position="187"/>
    </location>
</feature>
<dbReference type="Gramene" id="TVU23480">
    <property type="protein sequence ID" value="TVU23480"/>
    <property type="gene ID" value="EJB05_25849"/>
</dbReference>
<dbReference type="Gene3D" id="3.30.420.10">
    <property type="entry name" value="Ribonuclease H-like superfamily/Ribonuclease H"/>
    <property type="match status" value="1"/>
</dbReference>
<dbReference type="GO" id="GO:0004523">
    <property type="term" value="F:RNA-DNA hybrid ribonuclease activity"/>
    <property type="evidence" value="ECO:0007669"/>
    <property type="project" value="InterPro"/>
</dbReference>
<evidence type="ECO:0000313" key="2">
    <source>
        <dbReference type="EMBL" id="TVU23480.1"/>
    </source>
</evidence>
<dbReference type="CDD" id="cd06222">
    <property type="entry name" value="RNase_H_like"/>
    <property type="match status" value="1"/>
</dbReference>
<dbReference type="GO" id="GO:0003676">
    <property type="term" value="F:nucleic acid binding"/>
    <property type="evidence" value="ECO:0007669"/>
    <property type="project" value="InterPro"/>
</dbReference>
<dbReference type="PANTHER" id="PTHR47074:SF11">
    <property type="entry name" value="REVERSE TRANSCRIPTASE-LIKE PROTEIN"/>
    <property type="match status" value="1"/>
</dbReference>
<comment type="caution">
    <text evidence="2">The sequence shown here is derived from an EMBL/GenBank/DDBJ whole genome shotgun (WGS) entry which is preliminary data.</text>
</comment>
<dbReference type="Proteomes" id="UP000324897">
    <property type="component" value="Chromosome 2"/>
</dbReference>
<dbReference type="InterPro" id="IPR002156">
    <property type="entry name" value="RNaseH_domain"/>
</dbReference>
<proteinExistence type="predicted"/>
<dbReference type="InterPro" id="IPR036397">
    <property type="entry name" value="RNaseH_sf"/>
</dbReference>
<dbReference type="EMBL" id="RWGY01000013">
    <property type="protein sequence ID" value="TVU23480.1"/>
    <property type="molecule type" value="Genomic_DNA"/>
</dbReference>
<dbReference type="Pfam" id="PF13456">
    <property type="entry name" value="RVT_3"/>
    <property type="match status" value="1"/>
</dbReference>
<dbReference type="InterPro" id="IPR012337">
    <property type="entry name" value="RNaseH-like_sf"/>
</dbReference>
<accession>A0A5J9UJV6</accession>
<dbReference type="InterPro" id="IPR052929">
    <property type="entry name" value="RNase_H-like_EbsB-rel"/>
</dbReference>
<protein>
    <recommendedName>
        <fullName evidence="1">RNase H type-1 domain-containing protein</fullName>
    </recommendedName>
</protein>
<reference evidence="2 3" key="1">
    <citation type="journal article" date="2019" name="Sci. Rep.">
        <title>A high-quality genome of Eragrostis curvula grass provides insights into Poaceae evolution and supports new strategies to enhance forage quality.</title>
        <authorList>
            <person name="Carballo J."/>
            <person name="Santos B.A.C.M."/>
            <person name="Zappacosta D."/>
            <person name="Garbus I."/>
            <person name="Selva J.P."/>
            <person name="Gallo C.A."/>
            <person name="Diaz A."/>
            <person name="Albertini E."/>
            <person name="Caccamo M."/>
            <person name="Echenique V."/>
        </authorList>
    </citation>
    <scope>NUCLEOTIDE SEQUENCE [LARGE SCALE GENOMIC DNA]</scope>
    <source>
        <strain evidence="3">cv. Victoria</strain>
        <tissue evidence="2">Leaf</tissue>
    </source>
</reference>
<name>A0A5J9UJV6_9POAL</name>
<evidence type="ECO:0000313" key="3">
    <source>
        <dbReference type="Proteomes" id="UP000324897"/>
    </source>
</evidence>
<evidence type="ECO:0000259" key="1">
    <source>
        <dbReference type="Pfam" id="PF13456"/>
    </source>
</evidence>
<dbReference type="SUPFAM" id="SSF53098">
    <property type="entry name" value="Ribonuclease H-like"/>
    <property type="match status" value="1"/>
</dbReference>
<keyword evidence="3" id="KW-1185">Reference proteome</keyword>
<sequence>MKIETICPVCARYDEDGGDLFFKCKIVRHAWALLNLEEDRRNMAEMRSAKEVTEYILKAIEKKNLMIVFTLWSWWSERNNIREVKTRSQQQAEEFRDGQNLNRGSVLKLNCDACFLPETKAGGWGFIIRDCDGDVVHAGRGRVDSLLDAFRAEVIACLQGVQMAIDLGISSVVSTKKVPYATLTWCT</sequence>